<dbReference type="EMBL" id="BJNE01000005">
    <property type="protein sequence ID" value="GEC12436.1"/>
    <property type="molecule type" value="Genomic_DNA"/>
</dbReference>
<organism evidence="1 2">
    <name type="scientific">Glutamicibacter nicotianae</name>
    <name type="common">Arthrobacter nicotianae</name>
    <dbReference type="NCBI Taxonomy" id="37929"/>
    <lineage>
        <taxon>Bacteria</taxon>
        <taxon>Bacillati</taxon>
        <taxon>Actinomycetota</taxon>
        <taxon>Actinomycetes</taxon>
        <taxon>Micrococcales</taxon>
        <taxon>Micrococcaceae</taxon>
        <taxon>Glutamicibacter</taxon>
    </lineage>
</organism>
<proteinExistence type="predicted"/>
<name>A0ABQ0RKU0_GLUNI</name>
<sequence length="133" mass="14290">MPAPEEQHNQFIVHDVMNDSVVTGSDAIRHESVADLGGQILVGDGFGLLARGRRGTNVGLIFQRLERAIAELRRYDDCASTSPARGDHDRLTLCCGDEIGLAVADVGEGYGNHELMVDLVQEGNMGFGLQGLL</sequence>
<accession>A0ABQ0RKU0</accession>
<evidence type="ECO:0000313" key="1">
    <source>
        <dbReference type="EMBL" id="GEC12436.1"/>
    </source>
</evidence>
<gene>
    <name evidence="1" type="ORF">ANI01nite_16390</name>
</gene>
<protein>
    <recommendedName>
        <fullName evidence="3">PPM-type phosphatase domain-containing protein</fullName>
    </recommendedName>
</protein>
<keyword evidence="2" id="KW-1185">Reference proteome</keyword>
<comment type="caution">
    <text evidence="1">The sequence shown here is derived from an EMBL/GenBank/DDBJ whole genome shotgun (WGS) entry which is preliminary data.</text>
</comment>
<evidence type="ECO:0008006" key="3">
    <source>
        <dbReference type="Google" id="ProtNLM"/>
    </source>
</evidence>
<dbReference type="Proteomes" id="UP000316242">
    <property type="component" value="Unassembled WGS sequence"/>
</dbReference>
<reference evidence="1 2" key="1">
    <citation type="submission" date="2019-06" db="EMBL/GenBank/DDBJ databases">
        <title>Whole genome shotgun sequence of Glutamicibacter nicotianae NBRC 14234.</title>
        <authorList>
            <person name="Hosoyama A."/>
            <person name="Uohara A."/>
            <person name="Ohji S."/>
            <person name="Ichikawa N."/>
        </authorList>
    </citation>
    <scope>NUCLEOTIDE SEQUENCE [LARGE SCALE GENOMIC DNA]</scope>
    <source>
        <strain evidence="1 2">NBRC 14234</strain>
    </source>
</reference>
<evidence type="ECO:0000313" key="2">
    <source>
        <dbReference type="Proteomes" id="UP000316242"/>
    </source>
</evidence>